<gene>
    <name evidence="1" type="ORF">K7J14_11030</name>
</gene>
<dbReference type="Pfam" id="PF17239">
    <property type="entry name" value="DUF5312"/>
    <property type="match status" value="1"/>
</dbReference>
<dbReference type="EMBL" id="JAINWA010000003">
    <property type="protein sequence ID" value="MCD1655227.1"/>
    <property type="molecule type" value="Genomic_DNA"/>
</dbReference>
<accession>A0AAE3JII1</accession>
<comment type="caution">
    <text evidence="1">The sequence shown here is derived from an EMBL/GenBank/DDBJ whole genome shotgun (WGS) entry which is preliminary data.</text>
</comment>
<protein>
    <submittedName>
        <fullName evidence="1">DUF5312 domain-containing protein</fullName>
    </submittedName>
</protein>
<dbReference type="AlphaFoldDB" id="A0AAE3JII1"/>
<name>A0AAE3JII1_9SPIR</name>
<organism evidence="1 2">
    <name type="scientific">Teretinema zuelzerae</name>
    <dbReference type="NCBI Taxonomy" id="156"/>
    <lineage>
        <taxon>Bacteria</taxon>
        <taxon>Pseudomonadati</taxon>
        <taxon>Spirochaetota</taxon>
        <taxon>Spirochaetia</taxon>
        <taxon>Spirochaetales</taxon>
        <taxon>Treponemataceae</taxon>
        <taxon>Teretinema</taxon>
    </lineage>
</organism>
<dbReference type="RefSeq" id="WP_230756117.1">
    <property type="nucleotide sequence ID" value="NZ_JAINWA010000003.1"/>
</dbReference>
<evidence type="ECO:0000313" key="2">
    <source>
        <dbReference type="Proteomes" id="UP001198163"/>
    </source>
</evidence>
<evidence type="ECO:0000313" key="1">
    <source>
        <dbReference type="EMBL" id="MCD1655227.1"/>
    </source>
</evidence>
<dbReference type="InterPro" id="IPR035196">
    <property type="entry name" value="DUF5312"/>
</dbReference>
<dbReference type="Proteomes" id="UP001198163">
    <property type="component" value="Unassembled WGS sequence"/>
</dbReference>
<sequence>MNGTFDTFERLVISLESAERKDMLRKLAELSELSEAESNLSAESKRLPGQDRISPEAQLLEQPVWVRFWYTMRAFLSSSSPTRAYADHLVRVLGRDLSRVCGDMIEPRTRTYSSGFQVKLGELRRSQAFFRSLLTAYENDKGGFYLILGSLLMKDCDAELVKASDPFAVPFQEDPGRDLRVSITRSMEKAFMSISEQERLRMYQSAQAIEWLKTFCDLAFDRMIARFGFVGSGKDGCLVDSIAEDVRALANILAGGKRVPVLLLESLFLFSIQPRLGEDKFDIDRECRSFVDSATAHLTTIRRFKSTVPVAGFVRFTLRDVAWSPSPVEGGEDWFGYYKLAWKKRFDGRWTEWSRLHRKAMMEKRILTMLDLPELPSLLYHPWEGMWLPLSLSRELTIAFLKGVFRKLYPAVIMKPLKVLLIEGDFYRRENLVEYTDAFSTLEHQQQVLDTFETRLSPKGDIGEGFELIQREKIATVKGKARLENLMLSIESEAEMIAGRVISAFRSMDAILGGVLNVVRGGPYETLINLASIQGKQNDKFRKDLAGVRQLMRDIIEILEEIQRIEKE</sequence>
<keyword evidence="2" id="KW-1185">Reference proteome</keyword>
<proteinExistence type="predicted"/>
<reference evidence="1" key="1">
    <citation type="submission" date="2021-08" db="EMBL/GenBank/DDBJ databases">
        <title>Comparative analyses of Brucepasteria parasyntrophica and Teretinema zuelzerae.</title>
        <authorList>
            <person name="Song Y."/>
            <person name="Brune A."/>
        </authorList>
    </citation>
    <scope>NUCLEOTIDE SEQUENCE</scope>
    <source>
        <strain evidence="1">DSM 1903</strain>
    </source>
</reference>